<accession>A0A4Y2EUS8</accession>
<proteinExistence type="predicted"/>
<gene>
    <name evidence="1" type="ORF">AVEN_263476_1</name>
</gene>
<name>A0A4Y2EUS8_ARAVE</name>
<protein>
    <submittedName>
        <fullName evidence="1">Uncharacterized protein</fullName>
    </submittedName>
</protein>
<organism evidence="1 2">
    <name type="scientific">Araneus ventricosus</name>
    <name type="common">Orbweaver spider</name>
    <name type="synonym">Epeira ventricosa</name>
    <dbReference type="NCBI Taxonomy" id="182803"/>
    <lineage>
        <taxon>Eukaryota</taxon>
        <taxon>Metazoa</taxon>
        <taxon>Ecdysozoa</taxon>
        <taxon>Arthropoda</taxon>
        <taxon>Chelicerata</taxon>
        <taxon>Arachnida</taxon>
        <taxon>Araneae</taxon>
        <taxon>Araneomorphae</taxon>
        <taxon>Entelegynae</taxon>
        <taxon>Araneoidea</taxon>
        <taxon>Araneidae</taxon>
        <taxon>Araneus</taxon>
    </lineage>
</organism>
<comment type="caution">
    <text evidence="1">The sequence shown here is derived from an EMBL/GenBank/DDBJ whole genome shotgun (WGS) entry which is preliminary data.</text>
</comment>
<keyword evidence="2" id="KW-1185">Reference proteome</keyword>
<dbReference type="AlphaFoldDB" id="A0A4Y2EUS8"/>
<sequence>MEFLYKKAGFHPVFVNENLLQFLRYWNSHSSRVQRVKHKLISAHFNLICNVPVSKSEELIISLDTGQAPSENPSQGGAHTIKPRCHPLAACGLLILVVRNNGAGSPLI</sequence>
<evidence type="ECO:0000313" key="1">
    <source>
        <dbReference type="EMBL" id="GBM32980.1"/>
    </source>
</evidence>
<evidence type="ECO:0000313" key="2">
    <source>
        <dbReference type="Proteomes" id="UP000499080"/>
    </source>
</evidence>
<dbReference type="Proteomes" id="UP000499080">
    <property type="component" value="Unassembled WGS sequence"/>
</dbReference>
<dbReference type="EMBL" id="BGPR01000722">
    <property type="protein sequence ID" value="GBM32980.1"/>
    <property type="molecule type" value="Genomic_DNA"/>
</dbReference>
<reference evidence="1 2" key="1">
    <citation type="journal article" date="2019" name="Sci. Rep.">
        <title>Orb-weaving spider Araneus ventricosus genome elucidates the spidroin gene catalogue.</title>
        <authorList>
            <person name="Kono N."/>
            <person name="Nakamura H."/>
            <person name="Ohtoshi R."/>
            <person name="Moran D.A.P."/>
            <person name="Shinohara A."/>
            <person name="Yoshida Y."/>
            <person name="Fujiwara M."/>
            <person name="Mori M."/>
            <person name="Tomita M."/>
            <person name="Arakawa K."/>
        </authorList>
    </citation>
    <scope>NUCLEOTIDE SEQUENCE [LARGE SCALE GENOMIC DNA]</scope>
</reference>